<dbReference type="SUPFAM" id="SSF54695">
    <property type="entry name" value="POZ domain"/>
    <property type="match status" value="1"/>
</dbReference>
<sequence length="206" mass="22814">MALNGNESPCEQHYSLKWNDYSVKLVTAFQSLREEQDFVDVTVACDGRQYSAHRMVLSACSPYFRTMLKVGHPSATMLKANPCKHPIVILKDVGCAELERLLEFMYNGEVNIAQDQLAAFLRTAESLKIRGLAGGGAPTPYDEHTRLVSARGVCVVVVPTEQQQYTAAAACHPQQQQLLSSSDNLRGSSVHLPQPLPKKRKLIMTQ</sequence>
<accession>A0A6A0HDJ6</accession>
<dbReference type="PANTHER" id="PTHR23110:SF98">
    <property type="entry name" value="PRE-LOLA-G, ISOFORM C-RELATED"/>
    <property type="match status" value="1"/>
</dbReference>
<feature type="compositionally biased region" description="Basic residues" evidence="2">
    <location>
        <begin position="197"/>
        <end position="206"/>
    </location>
</feature>
<evidence type="ECO:0000259" key="3">
    <source>
        <dbReference type="PROSITE" id="PS50097"/>
    </source>
</evidence>
<dbReference type="CDD" id="cd18315">
    <property type="entry name" value="BTB_POZ_BAB-like"/>
    <property type="match status" value="1"/>
</dbReference>
<reference evidence="4" key="1">
    <citation type="submission" date="2014-08" db="EMBL/GenBank/DDBJ databases">
        <authorList>
            <person name="Murali S."/>
            <person name="Richards S."/>
            <person name="Bandaranaike D."/>
            <person name="Bellair M."/>
            <person name="Blankenburg K."/>
            <person name="Chao H."/>
            <person name="Dinh H."/>
            <person name="Doddapaneni H."/>
            <person name="Dugan-Rocha S."/>
            <person name="Elkadiri S."/>
            <person name="Gnanaolivu R."/>
            <person name="Hughes D."/>
            <person name="Lee S."/>
            <person name="Li M."/>
            <person name="Ming W."/>
            <person name="Munidasa M."/>
            <person name="Muniz J."/>
            <person name="Nguyen L."/>
            <person name="Osuji N."/>
            <person name="Pu L.-L."/>
            <person name="Puazo M."/>
            <person name="Skinner E."/>
            <person name="Qu C."/>
            <person name="Quiroz J."/>
            <person name="Raj R."/>
            <person name="Weissenberger G."/>
            <person name="Xin Y."/>
            <person name="Zou X."/>
            <person name="Han Y."/>
            <person name="Worley K."/>
            <person name="Muzny D."/>
            <person name="Gibbs R."/>
        </authorList>
    </citation>
    <scope>NUCLEOTIDE SEQUENCE</scope>
    <source>
        <strain evidence="4">HAZT.00-mixed</strain>
        <tissue evidence="4">Whole organism</tissue>
    </source>
</reference>
<dbReference type="PROSITE" id="PS50097">
    <property type="entry name" value="BTB"/>
    <property type="match status" value="1"/>
</dbReference>
<protein>
    <recommendedName>
        <fullName evidence="3">BTB domain-containing protein</fullName>
    </recommendedName>
</protein>
<dbReference type="SMART" id="SM00225">
    <property type="entry name" value="BTB"/>
    <property type="match status" value="1"/>
</dbReference>
<feature type="region of interest" description="Disordered" evidence="2">
    <location>
        <begin position="182"/>
        <end position="206"/>
    </location>
</feature>
<dbReference type="PANTHER" id="PTHR23110">
    <property type="entry name" value="BTB DOMAIN TRANSCRIPTION FACTOR"/>
    <property type="match status" value="1"/>
</dbReference>
<evidence type="ECO:0000256" key="1">
    <source>
        <dbReference type="ARBA" id="ARBA00023242"/>
    </source>
</evidence>
<dbReference type="EMBL" id="JQDR03000422">
    <property type="protein sequence ID" value="KAA0203898.1"/>
    <property type="molecule type" value="Genomic_DNA"/>
</dbReference>
<reference evidence="4" key="3">
    <citation type="submission" date="2019-06" db="EMBL/GenBank/DDBJ databases">
        <authorList>
            <person name="Poynton C."/>
            <person name="Hasenbein S."/>
            <person name="Benoit J.B."/>
            <person name="Sepulveda M.S."/>
            <person name="Poelchau M.F."/>
            <person name="Murali S.C."/>
            <person name="Chen S."/>
            <person name="Glastad K.M."/>
            <person name="Werren J.H."/>
            <person name="Vineis J.H."/>
            <person name="Bowen J.L."/>
            <person name="Friedrich M."/>
            <person name="Jones J."/>
            <person name="Robertson H.M."/>
            <person name="Feyereisen R."/>
            <person name="Mechler-Hickson A."/>
            <person name="Mathers N."/>
            <person name="Lee C.E."/>
            <person name="Colbourne J.K."/>
            <person name="Biales A."/>
            <person name="Johnston J.S."/>
            <person name="Wellborn G.A."/>
            <person name="Rosendale A.J."/>
            <person name="Cridge A.G."/>
            <person name="Munoz-Torres M.C."/>
            <person name="Bain P.A."/>
            <person name="Manny A.R."/>
            <person name="Major K.M."/>
            <person name="Lambert F.N."/>
            <person name="Vulpe C.D."/>
            <person name="Tuck P."/>
            <person name="Blalock B.J."/>
            <person name="Lin Y.-Y."/>
            <person name="Smith M.E."/>
            <person name="Ochoa-Acuna H."/>
            <person name="Chen M.-J.M."/>
            <person name="Childers C.P."/>
            <person name="Qu J."/>
            <person name="Dugan S."/>
            <person name="Lee S.L."/>
            <person name="Chao H."/>
            <person name="Dinh H."/>
            <person name="Han Y."/>
            <person name="Doddapaneni H."/>
            <person name="Worley K.C."/>
            <person name="Muzny D.M."/>
            <person name="Gibbs R.A."/>
            <person name="Richards S."/>
        </authorList>
    </citation>
    <scope>NUCLEOTIDE SEQUENCE</scope>
    <source>
        <strain evidence="4">HAZT.00-mixed</strain>
        <tissue evidence="4">Whole organism</tissue>
    </source>
</reference>
<dbReference type="GO" id="GO:0005634">
    <property type="term" value="C:nucleus"/>
    <property type="evidence" value="ECO:0007669"/>
    <property type="project" value="TreeGrafter"/>
</dbReference>
<comment type="caution">
    <text evidence="4">The sequence shown here is derived from an EMBL/GenBank/DDBJ whole genome shotgun (WGS) entry which is preliminary data.</text>
</comment>
<name>A0A6A0HDJ6_HYAAZ</name>
<keyword evidence="1" id="KW-0539">Nucleus</keyword>
<feature type="domain" description="BTB" evidence="3">
    <location>
        <begin position="39"/>
        <end position="114"/>
    </location>
</feature>
<dbReference type="AlphaFoldDB" id="A0A6A0HDJ6"/>
<feature type="non-terminal residue" evidence="4">
    <location>
        <position position="206"/>
    </location>
</feature>
<proteinExistence type="predicted"/>
<organism evidence="4">
    <name type="scientific">Hyalella azteca</name>
    <name type="common">Amphipod</name>
    <dbReference type="NCBI Taxonomy" id="294128"/>
    <lineage>
        <taxon>Eukaryota</taxon>
        <taxon>Metazoa</taxon>
        <taxon>Ecdysozoa</taxon>
        <taxon>Arthropoda</taxon>
        <taxon>Crustacea</taxon>
        <taxon>Multicrustacea</taxon>
        <taxon>Malacostraca</taxon>
        <taxon>Eumalacostraca</taxon>
        <taxon>Peracarida</taxon>
        <taxon>Amphipoda</taxon>
        <taxon>Senticaudata</taxon>
        <taxon>Talitrida</taxon>
        <taxon>Talitroidea</taxon>
        <taxon>Hyalellidae</taxon>
        <taxon>Hyalella</taxon>
    </lineage>
</organism>
<evidence type="ECO:0000313" key="4">
    <source>
        <dbReference type="EMBL" id="KAA0203898.1"/>
    </source>
</evidence>
<dbReference type="InterPro" id="IPR011333">
    <property type="entry name" value="SKP1/BTB/POZ_sf"/>
</dbReference>
<dbReference type="GO" id="GO:0006357">
    <property type="term" value="P:regulation of transcription by RNA polymerase II"/>
    <property type="evidence" value="ECO:0007669"/>
    <property type="project" value="TreeGrafter"/>
</dbReference>
<gene>
    <name evidence="4" type="ORF">HAZT_HAZT009504</name>
</gene>
<dbReference type="OrthoDB" id="6359816at2759"/>
<dbReference type="Proteomes" id="UP000711488">
    <property type="component" value="Unassembled WGS sequence"/>
</dbReference>
<reference evidence="4" key="2">
    <citation type="journal article" date="2018" name="Environ. Sci. Technol.">
        <title>The Toxicogenome of Hyalella azteca: A Model for Sediment Ecotoxicology and Evolutionary Toxicology.</title>
        <authorList>
            <person name="Poynton H.C."/>
            <person name="Hasenbein S."/>
            <person name="Benoit J.B."/>
            <person name="Sepulveda M.S."/>
            <person name="Poelchau M.F."/>
            <person name="Hughes D.S.T."/>
            <person name="Murali S.C."/>
            <person name="Chen S."/>
            <person name="Glastad K.M."/>
            <person name="Goodisman M.A.D."/>
            <person name="Werren J.H."/>
            <person name="Vineis J.H."/>
            <person name="Bowen J.L."/>
            <person name="Friedrich M."/>
            <person name="Jones J."/>
            <person name="Robertson H.M."/>
            <person name="Feyereisen R."/>
            <person name="Mechler-Hickson A."/>
            <person name="Mathers N."/>
            <person name="Lee C.E."/>
            <person name="Colbourne J.K."/>
            <person name="Biales A."/>
            <person name="Johnston J.S."/>
            <person name="Wellborn G.A."/>
            <person name="Rosendale A.J."/>
            <person name="Cridge A.G."/>
            <person name="Munoz-Torres M.C."/>
            <person name="Bain P.A."/>
            <person name="Manny A.R."/>
            <person name="Major K.M."/>
            <person name="Lambert F.N."/>
            <person name="Vulpe C.D."/>
            <person name="Tuck P."/>
            <person name="Blalock B.J."/>
            <person name="Lin Y.Y."/>
            <person name="Smith M.E."/>
            <person name="Ochoa-Acuna H."/>
            <person name="Chen M.M."/>
            <person name="Childers C.P."/>
            <person name="Qu J."/>
            <person name="Dugan S."/>
            <person name="Lee S.L."/>
            <person name="Chao H."/>
            <person name="Dinh H."/>
            <person name="Han Y."/>
            <person name="Doddapaneni H."/>
            <person name="Worley K.C."/>
            <person name="Muzny D.M."/>
            <person name="Gibbs R.A."/>
            <person name="Richards S."/>
        </authorList>
    </citation>
    <scope>NUCLEOTIDE SEQUENCE</scope>
    <source>
        <strain evidence="4">HAZT.00-mixed</strain>
        <tissue evidence="4">Whole organism</tissue>
    </source>
</reference>
<dbReference type="Pfam" id="PF00651">
    <property type="entry name" value="BTB"/>
    <property type="match status" value="1"/>
</dbReference>
<evidence type="ECO:0000256" key="2">
    <source>
        <dbReference type="SAM" id="MobiDB-lite"/>
    </source>
</evidence>
<dbReference type="InterPro" id="IPR000210">
    <property type="entry name" value="BTB/POZ_dom"/>
</dbReference>
<dbReference type="InterPro" id="IPR051095">
    <property type="entry name" value="Dros_DevTransReg"/>
</dbReference>
<dbReference type="Gene3D" id="3.30.710.10">
    <property type="entry name" value="Potassium Channel Kv1.1, Chain A"/>
    <property type="match status" value="1"/>
</dbReference>